<dbReference type="EnsemblMetazoa" id="AFUN005522-RA">
    <property type="protein sequence ID" value="AFUN005522-PA"/>
    <property type="gene ID" value="AFUN005522"/>
</dbReference>
<name>A0A182RH13_ANOFN</name>
<feature type="domain" description="FAD dependent oxidoreductase" evidence="1">
    <location>
        <begin position="23"/>
        <end position="99"/>
    </location>
</feature>
<dbReference type="STRING" id="62324.A0A182RH13"/>
<dbReference type="InterPro" id="IPR006076">
    <property type="entry name" value="FAD-dep_OxRdtase"/>
</dbReference>
<evidence type="ECO:0000313" key="2">
    <source>
        <dbReference type="EnsemblMetazoa" id="AFUN005522-PA"/>
    </source>
</evidence>
<dbReference type="SUPFAM" id="SSF51905">
    <property type="entry name" value="FAD/NAD(P)-binding domain"/>
    <property type="match status" value="1"/>
</dbReference>
<dbReference type="Gene3D" id="3.30.9.10">
    <property type="entry name" value="D-Amino Acid Oxidase, subunit A, domain 2"/>
    <property type="match status" value="1"/>
</dbReference>
<dbReference type="PANTHER" id="PTHR13847">
    <property type="entry name" value="SARCOSINE DEHYDROGENASE-RELATED"/>
    <property type="match status" value="1"/>
</dbReference>
<reference evidence="2" key="1">
    <citation type="submission" date="2020-05" db="UniProtKB">
        <authorList>
            <consortium name="EnsemblMetazoa"/>
        </authorList>
    </citation>
    <scope>IDENTIFICATION</scope>
    <source>
        <strain evidence="2">FUMOZ</strain>
    </source>
</reference>
<protein>
    <submittedName>
        <fullName evidence="2">DAO domain-containing protein</fullName>
    </submittedName>
</protein>
<dbReference type="VEuPathDB" id="VectorBase:AFUN005522"/>
<dbReference type="AlphaFoldDB" id="A0A182RH13"/>
<sequence length="103" mass="11779">MICKGRYNVPDDLPLADPAARWWQVLASEAQRKGVKYFEGCQVKYINTKNERVYSVETDVGTITCEYFVNCSGMWARELGLKSKPPVRVPAYPAQHYYASRPT</sequence>
<organism evidence="2">
    <name type="scientific">Anopheles funestus</name>
    <name type="common">African malaria mosquito</name>
    <dbReference type="NCBI Taxonomy" id="62324"/>
    <lineage>
        <taxon>Eukaryota</taxon>
        <taxon>Metazoa</taxon>
        <taxon>Ecdysozoa</taxon>
        <taxon>Arthropoda</taxon>
        <taxon>Hexapoda</taxon>
        <taxon>Insecta</taxon>
        <taxon>Pterygota</taxon>
        <taxon>Neoptera</taxon>
        <taxon>Endopterygota</taxon>
        <taxon>Diptera</taxon>
        <taxon>Nematocera</taxon>
        <taxon>Culicoidea</taxon>
        <taxon>Culicidae</taxon>
        <taxon>Anophelinae</taxon>
        <taxon>Anopheles</taxon>
    </lineage>
</organism>
<accession>A0A182RH13</accession>
<dbReference type="GO" id="GO:0005759">
    <property type="term" value="C:mitochondrial matrix"/>
    <property type="evidence" value="ECO:0007669"/>
    <property type="project" value="TreeGrafter"/>
</dbReference>
<proteinExistence type="predicted"/>
<dbReference type="InterPro" id="IPR036188">
    <property type="entry name" value="FAD/NAD-bd_sf"/>
</dbReference>
<dbReference type="Pfam" id="PF01266">
    <property type="entry name" value="DAO"/>
    <property type="match status" value="1"/>
</dbReference>
<dbReference type="PANTHER" id="PTHR13847:SF193">
    <property type="entry name" value="PYRUVATE DEHYDROGENASE PHOSPHATASE REGULATORY SUBUNIT, MITOCHONDRIAL"/>
    <property type="match status" value="1"/>
</dbReference>
<evidence type="ECO:0000259" key="1">
    <source>
        <dbReference type="Pfam" id="PF01266"/>
    </source>
</evidence>
<dbReference type="Gene3D" id="3.50.50.60">
    <property type="entry name" value="FAD/NAD(P)-binding domain"/>
    <property type="match status" value="1"/>
</dbReference>
<dbReference type="VEuPathDB" id="VectorBase:AFUN2_008419"/>